<name>A0A9P9WPC0_9PEZI</name>
<proteinExistence type="predicted"/>
<feature type="domain" description="PWWP" evidence="2">
    <location>
        <begin position="172"/>
        <end position="244"/>
    </location>
</feature>
<dbReference type="InterPro" id="IPR000313">
    <property type="entry name" value="PWWP_dom"/>
</dbReference>
<dbReference type="EMBL" id="JAFIMR010000011">
    <property type="protein sequence ID" value="KAI1872567.1"/>
    <property type="molecule type" value="Genomic_DNA"/>
</dbReference>
<dbReference type="SMART" id="SM00293">
    <property type="entry name" value="PWWP"/>
    <property type="match status" value="1"/>
</dbReference>
<feature type="compositionally biased region" description="Basic and acidic residues" evidence="1">
    <location>
        <begin position="568"/>
        <end position="602"/>
    </location>
</feature>
<dbReference type="Gene3D" id="2.30.30.140">
    <property type="match status" value="1"/>
</dbReference>
<evidence type="ECO:0000313" key="3">
    <source>
        <dbReference type="EMBL" id="KAI1872567.1"/>
    </source>
</evidence>
<organism evidence="3 4">
    <name type="scientific">Neoarthrinium moseri</name>
    <dbReference type="NCBI Taxonomy" id="1658444"/>
    <lineage>
        <taxon>Eukaryota</taxon>
        <taxon>Fungi</taxon>
        <taxon>Dikarya</taxon>
        <taxon>Ascomycota</taxon>
        <taxon>Pezizomycotina</taxon>
        <taxon>Sordariomycetes</taxon>
        <taxon>Xylariomycetidae</taxon>
        <taxon>Amphisphaeriales</taxon>
        <taxon>Apiosporaceae</taxon>
        <taxon>Neoarthrinium</taxon>
    </lineage>
</organism>
<feature type="compositionally biased region" description="Low complexity" evidence="1">
    <location>
        <begin position="603"/>
        <end position="616"/>
    </location>
</feature>
<feature type="compositionally biased region" description="Low complexity" evidence="1">
    <location>
        <begin position="531"/>
        <end position="540"/>
    </location>
</feature>
<feature type="compositionally biased region" description="Acidic residues" evidence="1">
    <location>
        <begin position="321"/>
        <end position="337"/>
    </location>
</feature>
<evidence type="ECO:0000256" key="1">
    <source>
        <dbReference type="SAM" id="MobiDB-lite"/>
    </source>
</evidence>
<feature type="compositionally biased region" description="Polar residues" evidence="1">
    <location>
        <begin position="556"/>
        <end position="567"/>
    </location>
</feature>
<feature type="compositionally biased region" description="Basic and acidic residues" evidence="1">
    <location>
        <begin position="401"/>
        <end position="431"/>
    </location>
</feature>
<comment type="caution">
    <text evidence="3">The sequence shown here is derived from an EMBL/GenBank/DDBJ whole genome shotgun (WGS) entry which is preliminary data.</text>
</comment>
<evidence type="ECO:0000313" key="4">
    <source>
        <dbReference type="Proteomes" id="UP000829685"/>
    </source>
</evidence>
<dbReference type="Pfam" id="PF00855">
    <property type="entry name" value="PWWP"/>
    <property type="match status" value="1"/>
</dbReference>
<sequence length="616" mass="66066">MSDEATAPVEQKAPDTKPEASAPAADVVKTDDAQPSTTATDDKPAATKETTAAAAEAEKPAAKADVEMKDAPEAVEKASAPAEKADEPEAKPEAPAPEPEKPAEEKSAAEEKPASEEKPAETAEGESAPAAPAAVDATPVNKNRRKSAAASTGKKLNKKQSKAKIQHLDAKPGDHFFAKLKGFPPWPVIICDEVMLPQNMLAARPVSAMRPDGTYRDGYEDGGKKVGDRSYAVMYLQTNEFSWTRNTDLEDLDPSTVADLAHAKMRKDLAQAHVLAAEQNDIDHYKQVLRDFEEARVADQEAKAARARAKKEKHTKKSEPKDEDEDVDMADVPEGDESDTKKSKKRKAEDDAGVPQRSDSVKKPKIKLTSSSTPKAAANGVSSPKEPGSKASKAKSKGSKPAKDKEADGEKAKKEAAPKEPELTPEEKLARKEASCLPKEILFLRHRLQKGLLNKDANIKESDMQSMSDYLGKLEAFPDLEGNIIRATKINKVLKAMLKIAEIPKESEFNFKPRSQALLEQWNKTLAVEPTPAAATAAPTNGVNGTPASKDAKETNGVNGEAETSQEPTKEEKTEAKDDVKEAPKAEAEAKTAAVSEEKPAEKAASAEAPVVESSA</sequence>
<feature type="compositionally biased region" description="Basic and acidic residues" evidence="1">
    <location>
        <begin position="56"/>
        <end position="76"/>
    </location>
</feature>
<reference evidence="3" key="1">
    <citation type="submission" date="2021-03" db="EMBL/GenBank/DDBJ databases">
        <title>Revisited historic fungal species revealed as producer of novel bioactive compounds through whole genome sequencing and comparative genomics.</title>
        <authorList>
            <person name="Vignolle G.A."/>
            <person name="Hochenegger N."/>
            <person name="Mach R.L."/>
            <person name="Mach-Aigner A.R."/>
            <person name="Javad Rahimi M."/>
            <person name="Salim K.A."/>
            <person name="Chan C.M."/>
            <person name="Lim L.B.L."/>
            <person name="Cai F."/>
            <person name="Druzhinina I.S."/>
            <person name="U'Ren J.M."/>
            <person name="Derntl C."/>
        </authorList>
    </citation>
    <scope>NUCLEOTIDE SEQUENCE</scope>
    <source>
        <strain evidence="3">TUCIM 5799</strain>
    </source>
</reference>
<gene>
    <name evidence="3" type="ORF">JX265_005447</name>
</gene>
<feature type="compositionally biased region" description="Basic residues" evidence="1">
    <location>
        <begin position="305"/>
        <end position="316"/>
    </location>
</feature>
<dbReference type="SUPFAM" id="SSF63748">
    <property type="entry name" value="Tudor/PWWP/MBT"/>
    <property type="match status" value="1"/>
</dbReference>
<keyword evidence="4" id="KW-1185">Reference proteome</keyword>
<dbReference type="PROSITE" id="PS50812">
    <property type="entry name" value="PWWP"/>
    <property type="match status" value="1"/>
</dbReference>
<feature type="compositionally biased region" description="Low complexity" evidence="1">
    <location>
        <begin position="382"/>
        <end position="391"/>
    </location>
</feature>
<dbReference type="AlphaFoldDB" id="A0A9P9WPC0"/>
<feature type="compositionally biased region" description="Basic and acidic residues" evidence="1">
    <location>
        <begin position="83"/>
        <end position="121"/>
    </location>
</feature>
<protein>
    <recommendedName>
        <fullName evidence="2">PWWP domain-containing protein</fullName>
    </recommendedName>
</protein>
<feature type="compositionally biased region" description="Basic residues" evidence="1">
    <location>
        <begin position="155"/>
        <end position="165"/>
    </location>
</feature>
<dbReference type="Proteomes" id="UP000829685">
    <property type="component" value="Unassembled WGS sequence"/>
</dbReference>
<evidence type="ECO:0000259" key="2">
    <source>
        <dbReference type="PROSITE" id="PS50812"/>
    </source>
</evidence>
<feature type="region of interest" description="Disordered" evidence="1">
    <location>
        <begin position="1"/>
        <end position="165"/>
    </location>
</feature>
<accession>A0A9P9WPC0</accession>
<feature type="region of interest" description="Disordered" evidence="1">
    <location>
        <begin position="303"/>
        <end position="431"/>
    </location>
</feature>
<feature type="region of interest" description="Disordered" evidence="1">
    <location>
        <begin position="531"/>
        <end position="616"/>
    </location>
</feature>
<feature type="compositionally biased region" description="Low complexity" evidence="1">
    <location>
        <begin position="125"/>
        <end position="137"/>
    </location>
</feature>